<accession>A0A1R1YTS6</accession>
<proteinExistence type="predicted"/>
<protein>
    <submittedName>
        <fullName evidence="1">Uncharacterized protein</fullName>
    </submittedName>
</protein>
<keyword evidence="2" id="KW-1185">Reference proteome</keyword>
<dbReference type="Proteomes" id="UP000187429">
    <property type="component" value="Unassembled WGS sequence"/>
</dbReference>
<dbReference type="EMBL" id="LSSM01000036">
    <property type="protein sequence ID" value="OMJ30288.1"/>
    <property type="molecule type" value="Genomic_DNA"/>
</dbReference>
<evidence type="ECO:0000313" key="2">
    <source>
        <dbReference type="Proteomes" id="UP000187429"/>
    </source>
</evidence>
<comment type="caution">
    <text evidence="1">The sequence shown here is derived from an EMBL/GenBank/DDBJ whole genome shotgun (WGS) entry which is preliminary data.</text>
</comment>
<reference evidence="2" key="1">
    <citation type="submission" date="2017-01" db="EMBL/GenBank/DDBJ databases">
        <authorList>
            <person name="Wang Y."/>
            <person name="White M."/>
            <person name="Kvist S."/>
            <person name="Moncalvo J.-M."/>
        </authorList>
    </citation>
    <scope>NUCLEOTIDE SEQUENCE [LARGE SCALE GENOMIC DNA]</scope>
    <source>
        <strain evidence="2">ID-206-W2</strain>
    </source>
</reference>
<organism evidence="1 2">
    <name type="scientific">Smittium culicis</name>
    <dbReference type="NCBI Taxonomy" id="133412"/>
    <lineage>
        <taxon>Eukaryota</taxon>
        <taxon>Fungi</taxon>
        <taxon>Fungi incertae sedis</taxon>
        <taxon>Zoopagomycota</taxon>
        <taxon>Kickxellomycotina</taxon>
        <taxon>Harpellomycetes</taxon>
        <taxon>Harpellales</taxon>
        <taxon>Legeriomycetaceae</taxon>
        <taxon>Smittium</taxon>
    </lineage>
</organism>
<sequence>MPEDYHGTYQYVSTRKLTRYLQTYPRLMKALSSIEVDFFISTLSDENQLLQDEPKEPTNEPRLLTARNMRLLLSEAYSLFTQARFDNLQSGLSLPGHL</sequence>
<name>A0A1R1YTS6_9FUNG</name>
<dbReference type="AlphaFoldDB" id="A0A1R1YTS6"/>
<gene>
    <name evidence="1" type="ORF">AYI69_g172</name>
</gene>
<evidence type="ECO:0000313" key="1">
    <source>
        <dbReference type="EMBL" id="OMJ30288.1"/>
    </source>
</evidence>